<reference evidence="2 3" key="1">
    <citation type="journal article" date="2011" name="J. Microbiol.">
        <title>Bacillus kyonggiensis sp. nov., isolated from soil of a lettuce field.</title>
        <authorList>
            <person name="Dong K."/>
            <person name="Lee S."/>
        </authorList>
    </citation>
    <scope>NUCLEOTIDE SEQUENCE [LARGE SCALE GENOMIC DNA]</scope>
    <source>
        <strain evidence="2 3">NB22</strain>
    </source>
</reference>
<gene>
    <name evidence="2" type="ORF">FA727_15520</name>
</gene>
<feature type="transmembrane region" description="Helical" evidence="1">
    <location>
        <begin position="6"/>
        <end position="28"/>
    </location>
</feature>
<keyword evidence="1" id="KW-0472">Membrane</keyword>
<dbReference type="EMBL" id="SWBM01000003">
    <property type="protein sequence ID" value="TKC16356.1"/>
    <property type="molecule type" value="Genomic_DNA"/>
</dbReference>
<keyword evidence="1" id="KW-0812">Transmembrane</keyword>
<keyword evidence="1" id="KW-1133">Transmembrane helix</keyword>
<protein>
    <submittedName>
        <fullName evidence="2">Uncharacterized protein</fullName>
    </submittedName>
</protein>
<dbReference type="AlphaFoldDB" id="A0A4U1D5P7"/>
<evidence type="ECO:0000313" key="3">
    <source>
        <dbReference type="Proteomes" id="UP000307756"/>
    </source>
</evidence>
<feature type="transmembrane region" description="Helical" evidence="1">
    <location>
        <begin position="99"/>
        <end position="116"/>
    </location>
</feature>
<feature type="transmembrane region" description="Helical" evidence="1">
    <location>
        <begin position="40"/>
        <end position="62"/>
    </location>
</feature>
<feature type="transmembrane region" description="Helical" evidence="1">
    <location>
        <begin position="74"/>
        <end position="92"/>
    </location>
</feature>
<comment type="caution">
    <text evidence="2">The sequence shown here is derived from an EMBL/GenBank/DDBJ whole genome shotgun (WGS) entry which is preliminary data.</text>
</comment>
<accession>A0A4U1D5P7</accession>
<feature type="transmembrane region" description="Helical" evidence="1">
    <location>
        <begin position="122"/>
        <end position="142"/>
    </location>
</feature>
<name>A0A4U1D5P7_9BACI</name>
<proteinExistence type="predicted"/>
<evidence type="ECO:0000313" key="2">
    <source>
        <dbReference type="EMBL" id="TKC16356.1"/>
    </source>
</evidence>
<dbReference type="RefSeq" id="WP_136832330.1">
    <property type="nucleotide sequence ID" value="NZ_SWBM01000003.1"/>
</dbReference>
<sequence>MSYHFGFSWKGLIVFLLPMIPNLFYLLIPQTDRLGNKGNSHLLLDILEHGSQVIFIFLIIFLVNKQTSEMIGPYTIGMAVMLAFYLVLWIFYIMGNVNIIFLLGMAIVPVVYFILAELWLHNYIAIIPTVIFGIVHVIITCIDL</sequence>
<keyword evidence="3" id="KW-1185">Reference proteome</keyword>
<evidence type="ECO:0000256" key="1">
    <source>
        <dbReference type="SAM" id="Phobius"/>
    </source>
</evidence>
<dbReference type="OrthoDB" id="2612066at2"/>
<organism evidence="2 3">
    <name type="scientific">Robertmurraya kyonggiensis</name>
    <dbReference type="NCBI Taxonomy" id="1037680"/>
    <lineage>
        <taxon>Bacteria</taxon>
        <taxon>Bacillati</taxon>
        <taxon>Bacillota</taxon>
        <taxon>Bacilli</taxon>
        <taxon>Bacillales</taxon>
        <taxon>Bacillaceae</taxon>
        <taxon>Robertmurraya</taxon>
    </lineage>
</organism>
<dbReference type="Proteomes" id="UP000307756">
    <property type="component" value="Unassembled WGS sequence"/>
</dbReference>